<gene>
    <name evidence="1" type="ORF">ACFFSY_13855</name>
</gene>
<proteinExistence type="predicted"/>
<comment type="caution">
    <text evidence="1">The sequence shown here is derived from an EMBL/GenBank/DDBJ whole genome shotgun (WGS) entry which is preliminary data.</text>
</comment>
<sequence length="103" mass="11515">MSYDVYAIAGGFGVMIEKGTVRMDQTLHPFENRPMQEGEAEAFGAAVVNGDPIPFDRPEPPPFTPPVKTQQELRFEQLEADKLTLMEVVVDLYELIEEKLSSA</sequence>
<organism evidence="1 2">
    <name type="scientific">Paenibacillus aurantiacus</name>
    <dbReference type="NCBI Taxonomy" id="1936118"/>
    <lineage>
        <taxon>Bacteria</taxon>
        <taxon>Bacillati</taxon>
        <taxon>Bacillota</taxon>
        <taxon>Bacilli</taxon>
        <taxon>Bacillales</taxon>
        <taxon>Paenibacillaceae</taxon>
        <taxon>Paenibacillus</taxon>
    </lineage>
</organism>
<keyword evidence="2" id="KW-1185">Reference proteome</keyword>
<accession>A0ABV5KP52</accession>
<protein>
    <submittedName>
        <fullName evidence="1">Uncharacterized protein</fullName>
    </submittedName>
</protein>
<dbReference type="Proteomes" id="UP001589747">
    <property type="component" value="Unassembled WGS sequence"/>
</dbReference>
<evidence type="ECO:0000313" key="1">
    <source>
        <dbReference type="EMBL" id="MFB9327008.1"/>
    </source>
</evidence>
<dbReference type="EMBL" id="JBHMDO010000022">
    <property type="protein sequence ID" value="MFB9327008.1"/>
    <property type="molecule type" value="Genomic_DNA"/>
</dbReference>
<evidence type="ECO:0000313" key="2">
    <source>
        <dbReference type="Proteomes" id="UP001589747"/>
    </source>
</evidence>
<name>A0ABV5KP52_9BACL</name>
<dbReference type="RefSeq" id="WP_377494829.1">
    <property type="nucleotide sequence ID" value="NZ_JBHMDO010000022.1"/>
</dbReference>
<reference evidence="1 2" key="1">
    <citation type="submission" date="2024-09" db="EMBL/GenBank/DDBJ databases">
        <authorList>
            <person name="Sun Q."/>
            <person name="Mori K."/>
        </authorList>
    </citation>
    <scope>NUCLEOTIDE SEQUENCE [LARGE SCALE GENOMIC DNA]</scope>
    <source>
        <strain evidence="1 2">TISTR 2452</strain>
    </source>
</reference>